<feature type="compositionally biased region" description="Low complexity" evidence="3">
    <location>
        <begin position="93"/>
        <end position="110"/>
    </location>
</feature>
<dbReference type="STRING" id="642780.SAMN04488570_1529"/>
<dbReference type="Proteomes" id="UP000198859">
    <property type="component" value="Chromosome I"/>
</dbReference>
<name>A0A1H1QXQ2_9ACTN</name>
<dbReference type="InterPro" id="IPR013517">
    <property type="entry name" value="FG-GAP"/>
</dbReference>
<dbReference type="SMART" id="SM00644">
    <property type="entry name" value="Ami_2"/>
    <property type="match status" value="1"/>
</dbReference>
<dbReference type="SMART" id="SM00701">
    <property type="entry name" value="PGRP"/>
    <property type="match status" value="1"/>
</dbReference>
<dbReference type="GO" id="GO:0009253">
    <property type="term" value="P:peptidoglycan catabolic process"/>
    <property type="evidence" value="ECO:0007669"/>
    <property type="project" value="InterPro"/>
</dbReference>
<feature type="region of interest" description="Disordered" evidence="3">
    <location>
        <begin position="185"/>
        <end position="205"/>
    </location>
</feature>
<dbReference type="CDD" id="cd06583">
    <property type="entry name" value="PGRP"/>
    <property type="match status" value="1"/>
</dbReference>
<feature type="domain" description="Peptidoglycan recognition protein family" evidence="5">
    <location>
        <begin position="300"/>
        <end position="458"/>
    </location>
</feature>
<dbReference type="Pfam" id="PF01510">
    <property type="entry name" value="Amidase_2"/>
    <property type="match status" value="1"/>
</dbReference>
<dbReference type="SUPFAM" id="SSF69318">
    <property type="entry name" value="Integrin alpha N-terminal domain"/>
    <property type="match status" value="2"/>
</dbReference>
<accession>A0A1H1QXQ2</accession>
<evidence type="ECO:0000256" key="1">
    <source>
        <dbReference type="ARBA" id="ARBA00007553"/>
    </source>
</evidence>
<dbReference type="SUPFAM" id="SSF55846">
    <property type="entry name" value="N-acetylmuramoyl-L-alanine amidase-like"/>
    <property type="match status" value="1"/>
</dbReference>
<dbReference type="OrthoDB" id="514320at2"/>
<dbReference type="GO" id="GO:0008745">
    <property type="term" value="F:N-acetylmuramoyl-L-alanine amidase activity"/>
    <property type="evidence" value="ECO:0007669"/>
    <property type="project" value="InterPro"/>
</dbReference>
<dbReference type="InterPro" id="IPR028994">
    <property type="entry name" value="Integrin_alpha_N"/>
</dbReference>
<feature type="compositionally biased region" description="Polar residues" evidence="3">
    <location>
        <begin position="481"/>
        <end position="490"/>
    </location>
</feature>
<dbReference type="InterPro" id="IPR006619">
    <property type="entry name" value="PGRP_domain_met/bac"/>
</dbReference>
<evidence type="ECO:0000259" key="4">
    <source>
        <dbReference type="SMART" id="SM00644"/>
    </source>
</evidence>
<evidence type="ECO:0000313" key="7">
    <source>
        <dbReference type="Proteomes" id="UP000198859"/>
    </source>
</evidence>
<dbReference type="InterPro" id="IPR036505">
    <property type="entry name" value="Amidase/PGRP_sf"/>
</dbReference>
<dbReference type="PANTHER" id="PTHR11022">
    <property type="entry name" value="PEPTIDOGLYCAN RECOGNITION PROTEIN"/>
    <property type="match status" value="1"/>
</dbReference>
<feature type="region of interest" description="Disordered" evidence="3">
    <location>
        <begin position="481"/>
        <end position="522"/>
    </location>
</feature>
<dbReference type="GO" id="GO:0008270">
    <property type="term" value="F:zinc ion binding"/>
    <property type="evidence" value="ECO:0007669"/>
    <property type="project" value="InterPro"/>
</dbReference>
<dbReference type="Pfam" id="PF13517">
    <property type="entry name" value="FG-GAP_3"/>
    <property type="match status" value="2"/>
</dbReference>
<feature type="domain" description="N-acetylmuramoyl-L-alanine amidase" evidence="4">
    <location>
        <begin position="312"/>
        <end position="464"/>
    </location>
</feature>
<evidence type="ECO:0000256" key="3">
    <source>
        <dbReference type="SAM" id="MobiDB-lite"/>
    </source>
</evidence>
<dbReference type="EMBL" id="LT629757">
    <property type="protein sequence ID" value="SDS28065.1"/>
    <property type="molecule type" value="Genomic_DNA"/>
</dbReference>
<sequence>MPSRRARYVTVCQQSLVTAVVLVVGVSAAGVRTLDIVPAPSTGAAQAFSPDDATVLRQRLQGTVDTTPVTPKVREVKVTGVAPAVRDAPRPDAPTAQQPAQPQAPAASPTAPAPAPRTSGRSVQPDAQEEEQPARLVARSAPQPVKGYATVGVTWKHGVEYDEDQISVQVRTETDGRWSGWTTAEYHDEHGPDGAEAETARDRPGTDAVVVGDVDQVQMRASTTDGSTPPDLELAVIDPGTGPTTEAGPAIDTATLPDPAGTTGDQGGARPTPATTSGDTATTSSSDTVALSAMKVSTKPTIYSRAQWGANESLRDGSPSYGTVKAGFIHHTVNANTYTEAQVPSLLRGIYAYHTQSRGWSDIGYNFLVDRFGRIWEGRYGGVGKAVVGAHTLGYNEVSFAMSAIGNYDVVAPPQAVLDAYAALFAWKLSSYDIRADSTRLYVKDRYLQAINGHRDVGQTACPGKYLYAKIPAIRAAAQKLQTAAQNGNPAPTPTPTPTPTPPSDNGAVFTSPTQKPRAWAKQPADIDLPAARVLTTGRFPDLVTQKTNGTVQVLPTAGQTDFTGSVSTTANWKRFDLVVAVGDVTGDKRGDVLARAVSDGTTRVYAGDGTGKVATTGTAPTTAFAPARTVIAAGDWDRDGRNDVISVGSAGKLRLFTGRGDGTFTRSTLLSSAWSSYTSTAAVGDVNGDGRVDLAARRSDGYLYLVPATSRGTLGTPVRDRALNTGFDTFAGSAADLTGDAVGDLVLRSASTRETKIVAGLPGSKPALSTSSMGPYDAAASLVDLSVAPMTGTRGDLVGLNAARTALVVVPNNGRLNLWETMATTLRISGVSQVLSVGDWNDDGHADLVTREDDGDRLVLRRGNGKGGFGSPTTMADGWKPVVRLAAVGDVTGDGDPDLAGKTRTGDMVVYPGNGKAGFEAPRTAPATLRTFNQIGSGSWAPAAKGSRYNGPGGGFVPAAGGAGVDLSKFAWVIGPGDVDGDGRADLVVRDKLGKVWVLPGTGRGVGTKRLMGEGFTDHVRAD</sequence>
<reference evidence="7" key="1">
    <citation type="submission" date="2016-10" db="EMBL/GenBank/DDBJ databases">
        <authorList>
            <person name="Varghese N."/>
            <person name="Submissions S."/>
        </authorList>
    </citation>
    <scope>NUCLEOTIDE SEQUENCE [LARGE SCALE GENOMIC DNA]</scope>
    <source>
        <strain evidence="7">DSM 22127</strain>
    </source>
</reference>
<dbReference type="AlphaFoldDB" id="A0A1H1QXQ2"/>
<dbReference type="PANTHER" id="PTHR11022:SF41">
    <property type="entry name" value="PEPTIDOGLYCAN-RECOGNITION PROTEIN LC-RELATED"/>
    <property type="match status" value="1"/>
</dbReference>
<feature type="region of interest" description="Disordered" evidence="3">
    <location>
        <begin position="220"/>
        <end position="287"/>
    </location>
</feature>
<keyword evidence="2" id="KW-0732">Signal</keyword>
<evidence type="ECO:0000313" key="6">
    <source>
        <dbReference type="EMBL" id="SDS28065.1"/>
    </source>
</evidence>
<feature type="compositionally biased region" description="Pro residues" evidence="3">
    <location>
        <begin position="491"/>
        <end position="503"/>
    </location>
</feature>
<protein>
    <submittedName>
        <fullName evidence="6">FG-GAP repeat-containing protein</fullName>
    </submittedName>
</protein>
<dbReference type="Gene3D" id="2.130.10.130">
    <property type="entry name" value="Integrin alpha, N-terminal"/>
    <property type="match status" value="2"/>
</dbReference>
<feature type="compositionally biased region" description="Low complexity" evidence="3">
    <location>
        <begin position="271"/>
        <end position="287"/>
    </location>
</feature>
<dbReference type="RefSeq" id="WP_157682781.1">
    <property type="nucleotide sequence ID" value="NZ_LT629757.1"/>
</dbReference>
<evidence type="ECO:0000259" key="5">
    <source>
        <dbReference type="SMART" id="SM00701"/>
    </source>
</evidence>
<dbReference type="InterPro" id="IPR002502">
    <property type="entry name" value="Amidase_domain"/>
</dbReference>
<proteinExistence type="inferred from homology"/>
<feature type="region of interest" description="Disordered" evidence="3">
    <location>
        <begin position="78"/>
        <end position="141"/>
    </location>
</feature>
<evidence type="ECO:0000256" key="2">
    <source>
        <dbReference type="ARBA" id="ARBA00022729"/>
    </source>
</evidence>
<dbReference type="InterPro" id="IPR015510">
    <property type="entry name" value="PGRP"/>
</dbReference>
<comment type="similarity">
    <text evidence="1">Belongs to the N-acetylmuramoyl-L-alanine amidase 2 family.</text>
</comment>
<organism evidence="6 7">
    <name type="scientific">Nocardioides scoriae</name>
    <dbReference type="NCBI Taxonomy" id="642780"/>
    <lineage>
        <taxon>Bacteria</taxon>
        <taxon>Bacillati</taxon>
        <taxon>Actinomycetota</taxon>
        <taxon>Actinomycetes</taxon>
        <taxon>Propionibacteriales</taxon>
        <taxon>Nocardioidaceae</taxon>
        <taxon>Nocardioides</taxon>
    </lineage>
</organism>
<keyword evidence="7" id="KW-1185">Reference proteome</keyword>
<dbReference type="Gene3D" id="3.40.80.10">
    <property type="entry name" value="Peptidoglycan recognition protein-like"/>
    <property type="match status" value="1"/>
</dbReference>
<gene>
    <name evidence="6" type="ORF">SAMN04488570_1529</name>
</gene>
<dbReference type="Pfam" id="PF01839">
    <property type="entry name" value="FG-GAP"/>
    <property type="match status" value="1"/>
</dbReference>